<dbReference type="RefSeq" id="WP_147867877.1">
    <property type="nucleotide sequence ID" value="NZ_CP036264.1"/>
</dbReference>
<proteinExistence type="inferred from homology"/>
<dbReference type="InterPro" id="IPR043138">
    <property type="entry name" value="GGT_lsub"/>
</dbReference>
<comment type="pathway">
    <text evidence="11">Sulfur metabolism; glutathione metabolism.</text>
</comment>
<comment type="subunit">
    <text evidence="11">This enzyme consists of two polypeptide chains, which are synthesized in precursor form from a single polypeptide.</text>
</comment>
<reference evidence="13 14" key="1">
    <citation type="submission" date="2019-02" db="EMBL/GenBank/DDBJ databases">
        <title>Planctomycetal bacteria perform biofilm scaping via a novel small molecule.</title>
        <authorList>
            <person name="Jeske O."/>
            <person name="Boedeker C."/>
            <person name="Wiegand S."/>
            <person name="Breitling P."/>
            <person name="Kallscheuer N."/>
            <person name="Jogler M."/>
            <person name="Rohde M."/>
            <person name="Petersen J."/>
            <person name="Medema M.H."/>
            <person name="Surup F."/>
            <person name="Jogler C."/>
        </authorList>
    </citation>
    <scope>NUCLEOTIDE SEQUENCE [LARGE SCALE GENOMIC DNA]</scope>
    <source>
        <strain evidence="13 14">Mal15</strain>
    </source>
</reference>
<dbReference type="InterPro" id="IPR029055">
    <property type="entry name" value="Ntn_hydrolases_N"/>
</dbReference>
<dbReference type="UniPathway" id="UPA00204"/>
<dbReference type="EC" id="2.3.2.2" evidence="11"/>
<evidence type="ECO:0000256" key="10">
    <source>
        <dbReference type="PIRSR" id="PIRSR600101-2"/>
    </source>
</evidence>
<dbReference type="PANTHER" id="PTHR43199:SF1">
    <property type="entry name" value="GLUTATHIONE HYDROLASE PROENZYME"/>
    <property type="match status" value="1"/>
</dbReference>
<comment type="PTM">
    <text evidence="11">Cleaved by autocatalysis into a large and a small subunit.</text>
</comment>
<dbReference type="Pfam" id="PF01019">
    <property type="entry name" value="G_glu_transpept"/>
    <property type="match status" value="1"/>
</dbReference>
<dbReference type="AlphaFoldDB" id="A0A5B9MB10"/>
<evidence type="ECO:0000256" key="5">
    <source>
        <dbReference type="ARBA" id="ARBA00022801"/>
    </source>
</evidence>
<dbReference type="PANTHER" id="PTHR43199">
    <property type="entry name" value="GLUTATHIONE HYDROLASE"/>
    <property type="match status" value="1"/>
</dbReference>
<comment type="catalytic activity">
    <reaction evidence="1 11">
        <text>an S-substituted glutathione + H2O = an S-substituted L-cysteinylglycine + L-glutamate</text>
        <dbReference type="Rhea" id="RHEA:59468"/>
        <dbReference type="ChEBI" id="CHEBI:15377"/>
        <dbReference type="ChEBI" id="CHEBI:29985"/>
        <dbReference type="ChEBI" id="CHEBI:90779"/>
        <dbReference type="ChEBI" id="CHEBI:143103"/>
        <dbReference type="EC" id="3.4.19.13"/>
    </reaction>
</comment>
<keyword evidence="12" id="KW-0732">Signal</keyword>
<dbReference type="SUPFAM" id="SSF56235">
    <property type="entry name" value="N-terminal nucleophile aminohydrolases (Ntn hydrolases)"/>
    <property type="match status" value="1"/>
</dbReference>
<dbReference type="InterPro" id="IPR000101">
    <property type="entry name" value="GGT_peptidase"/>
</dbReference>
<evidence type="ECO:0000256" key="12">
    <source>
        <dbReference type="SAM" id="SignalP"/>
    </source>
</evidence>
<dbReference type="GO" id="GO:0006751">
    <property type="term" value="P:glutathione catabolic process"/>
    <property type="evidence" value="ECO:0007669"/>
    <property type="project" value="UniProtKB-UniRule"/>
</dbReference>
<evidence type="ECO:0000256" key="11">
    <source>
        <dbReference type="RuleBase" id="RU368036"/>
    </source>
</evidence>
<dbReference type="NCBIfam" id="TIGR00066">
    <property type="entry name" value="g_glut_trans"/>
    <property type="match status" value="1"/>
</dbReference>
<feature type="chain" id="PRO_5022940549" description="Glutathione hydrolase proenzyme" evidence="12">
    <location>
        <begin position="25"/>
        <end position="569"/>
    </location>
</feature>
<dbReference type="InterPro" id="IPR051792">
    <property type="entry name" value="GGT_bact"/>
</dbReference>
<dbReference type="EMBL" id="CP036264">
    <property type="protein sequence ID" value="QEF98338.1"/>
    <property type="molecule type" value="Genomic_DNA"/>
</dbReference>
<dbReference type="Proteomes" id="UP000321353">
    <property type="component" value="Chromosome"/>
</dbReference>
<feature type="binding site" evidence="10">
    <location>
        <begin position="446"/>
        <end position="447"/>
    </location>
    <ligand>
        <name>L-glutamate</name>
        <dbReference type="ChEBI" id="CHEBI:29985"/>
    </ligand>
</feature>
<dbReference type="InterPro" id="IPR043137">
    <property type="entry name" value="GGT_ssub_C"/>
</dbReference>
<evidence type="ECO:0000256" key="6">
    <source>
        <dbReference type="ARBA" id="ARBA00023145"/>
    </source>
</evidence>
<evidence type="ECO:0000256" key="1">
    <source>
        <dbReference type="ARBA" id="ARBA00001049"/>
    </source>
</evidence>
<evidence type="ECO:0000313" key="13">
    <source>
        <dbReference type="EMBL" id="QEF98338.1"/>
    </source>
</evidence>
<comment type="similarity">
    <text evidence="3 11">Belongs to the gamma-glutamyltransferase family.</text>
</comment>
<dbReference type="GO" id="GO:0006750">
    <property type="term" value="P:glutathione biosynthetic process"/>
    <property type="evidence" value="ECO:0007669"/>
    <property type="project" value="UniProtKB-KW"/>
</dbReference>
<keyword evidence="14" id="KW-1185">Reference proteome</keyword>
<dbReference type="EC" id="3.4.19.13" evidence="11"/>
<sequence precursor="true">MKRCCRFGSLLVLVWCSFHGGHVAAQSRDGTPHRDAESRDGMVVAVSPDAAAVGAEILGHGGTAVDSAIATAFALAVTHPAAGNIGGGGFMLVHPGDGSPAVVIDYREKAPLAATRTMFVDNNDARTHPYVGVPGTVRGLKLAHELYGSLPWSDLVEPAVALARNGFTLHEGLAGDLNRQLSRSSNDEFRRVYGKPDGTPWVAGDRMVLSDLAATLQRIAENGPAGFYAGETAELITAEMQAGGGLISAEDLLRYRARIRAPIRSRFRGYEVLGPPPPSSGGITLAQMLGIAAQFDLRRWGRWSVQTNHVMIEAMRRAYANRAMYLGDPDFVTIPRHLASGDFAKYMAGTIDLDRATPSARLGPPVTEPAESPQTTHFSVIDRDGMAVSNTYTLEASYGSGIVVRGAGFLLNNEMGDFNRRPGVTNTQGSIGTAANEVRPEKRMLSSMTPTIVLKDGKPYLVTGSPGGRTIINTVFCVTLNVLEFGMTARQAVDAPRTDHEWFPDRVRFMGADDPEHAEMVEQLQRLGHAVVDTNSQGDANTILVSDGRFIGAADYRFGAAVAATGSDQ</sequence>
<gene>
    <name evidence="13" type="primary">ggt</name>
    <name evidence="13" type="ORF">Mal15_23900</name>
</gene>
<dbReference type="Gene3D" id="1.10.246.130">
    <property type="match status" value="1"/>
</dbReference>
<name>A0A5B9MB10_9BACT</name>
<feature type="binding site" evidence="10">
    <location>
        <position position="468"/>
    </location>
    <ligand>
        <name>L-glutamate</name>
        <dbReference type="ChEBI" id="CHEBI:29985"/>
    </ligand>
</feature>
<protein>
    <recommendedName>
        <fullName evidence="11">Glutathione hydrolase proenzyme</fullName>
        <ecNumber evidence="11">2.3.2.2</ecNumber>
        <ecNumber evidence="11">3.4.19.13</ecNumber>
    </recommendedName>
    <component>
        <recommendedName>
            <fullName evidence="11">Glutathione hydrolase large chain</fullName>
        </recommendedName>
    </component>
    <component>
        <recommendedName>
            <fullName evidence="11">Glutathione hydrolase small chain</fullName>
        </recommendedName>
    </component>
</protein>
<organism evidence="13 14">
    <name type="scientific">Stieleria maiorica</name>
    <dbReference type="NCBI Taxonomy" id="2795974"/>
    <lineage>
        <taxon>Bacteria</taxon>
        <taxon>Pseudomonadati</taxon>
        <taxon>Planctomycetota</taxon>
        <taxon>Planctomycetia</taxon>
        <taxon>Pirellulales</taxon>
        <taxon>Pirellulaceae</taxon>
        <taxon>Stieleria</taxon>
    </lineage>
</organism>
<dbReference type="Gene3D" id="3.60.20.40">
    <property type="match status" value="1"/>
</dbReference>
<dbReference type="KEGG" id="smam:Mal15_23900"/>
<keyword evidence="6 11" id="KW-0865">Zymogen</keyword>
<evidence type="ECO:0000256" key="7">
    <source>
        <dbReference type="ARBA" id="ARBA00023315"/>
    </source>
</evidence>
<dbReference type="PRINTS" id="PR01210">
    <property type="entry name" value="GGTRANSPTASE"/>
</dbReference>
<comment type="catalytic activity">
    <reaction evidence="8 11">
        <text>an N-terminal (5-L-glutamyl)-[peptide] + an alpha-amino acid = 5-L-glutamyl amino acid + an N-terminal L-alpha-aminoacyl-[peptide]</text>
        <dbReference type="Rhea" id="RHEA:23904"/>
        <dbReference type="Rhea" id="RHEA-COMP:9780"/>
        <dbReference type="Rhea" id="RHEA-COMP:9795"/>
        <dbReference type="ChEBI" id="CHEBI:77644"/>
        <dbReference type="ChEBI" id="CHEBI:78597"/>
        <dbReference type="ChEBI" id="CHEBI:78599"/>
        <dbReference type="ChEBI" id="CHEBI:78608"/>
        <dbReference type="EC" id="2.3.2.2"/>
    </reaction>
</comment>
<evidence type="ECO:0000256" key="4">
    <source>
        <dbReference type="ARBA" id="ARBA00022679"/>
    </source>
</evidence>
<feature type="active site" description="Nucleophile" evidence="9">
    <location>
        <position position="375"/>
    </location>
</feature>
<dbReference type="GO" id="GO:0036374">
    <property type="term" value="F:glutathione hydrolase activity"/>
    <property type="evidence" value="ECO:0007669"/>
    <property type="project" value="UniProtKB-UniRule"/>
</dbReference>
<dbReference type="GO" id="GO:0103068">
    <property type="term" value="F:leukotriene C4 gamma-glutamyl transferase activity"/>
    <property type="evidence" value="ECO:0007669"/>
    <property type="project" value="UniProtKB-EC"/>
</dbReference>
<evidence type="ECO:0000256" key="3">
    <source>
        <dbReference type="ARBA" id="ARBA00009381"/>
    </source>
</evidence>
<feature type="binding site" evidence="10">
    <location>
        <position position="417"/>
    </location>
    <ligand>
        <name>L-glutamate</name>
        <dbReference type="ChEBI" id="CHEBI:29985"/>
    </ligand>
</feature>
<keyword evidence="11" id="KW-0317">Glutathione biosynthesis</keyword>
<keyword evidence="7 11" id="KW-0012">Acyltransferase</keyword>
<comment type="catalytic activity">
    <reaction evidence="2 11">
        <text>glutathione + H2O = L-cysteinylglycine + L-glutamate</text>
        <dbReference type="Rhea" id="RHEA:28807"/>
        <dbReference type="ChEBI" id="CHEBI:15377"/>
        <dbReference type="ChEBI" id="CHEBI:29985"/>
        <dbReference type="ChEBI" id="CHEBI:57925"/>
        <dbReference type="ChEBI" id="CHEBI:61694"/>
        <dbReference type="EC" id="3.4.19.13"/>
    </reaction>
</comment>
<keyword evidence="5 11" id="KW-0378">Hydrolase</keyword>
<evidence type="ECO:0000256" key="9">
    <source>
        <dbReference type="PIRSR" id="PIRSR600101-1"/>
    </source>
</evidence>
<evidence type="ECO:0000256" key="2">
    <source>
        <dbReference type="ARBA" id="ARBA00001089"/>
    </source>
</evidence>
<keyword evidence="4 11" id="KW-0808">Transferase</keyword>
<accession>A0A5B9MB10</accession>
<evidence type="ECO:0000313" key="14">
    <source>
        <dbReference type="Proteomes" id="UP000321353"/>
    </source>
</evidence>
<feature type="binding site" evidence="10">
    <location>
        <position position="107"/>
    </location>
    <ligand>
        <name>L-glutamate</name>
        <dbReference type="ChEBI" id="CHEBI:29985"/>
    </ligand>
</feature>
<evidence type="ECO:0000256" key="8">
    <source>
        <dbReference type="ARBA" id="ARBA00047417"/>
    </source>
</evidence>
<feature type="signal peptide" evidence="12">
    <location>
        <begin position="1"/>
        <end position="24"/>
    </location>
</feature>